<reference evidence="1 2" key="1">
    <citation type="journal article" date="2017" name="Environ. Microbiol.">
        <title>Genome and epigenome of a novel marine Thaumarchaeota strain suggest viral infection, phosphorothioation DNA modification and multiple restriction systems.</title>
        <authorList>
            <person name="Ahlgren N.A."/>
            <person name="Chen Y."/>
            <person name="Needham D.M."/>
            <person name="Parada A.E."/>
            <person name="Sachdeva R."/>
            <person name="Trinh V."/>
            <person name="Chen T."/>
            <person name="Fuhrman J.A."/>
        </authorList>
    </citation>
    <scope>NUCLEOTIDE SEQUENCE [LARGE SCALE GENOMIC DNA]</scope>
    <source>
        <strain evidence="1 2">SPOT01</strain>
    </source>
</reference>
<gene>
    <name evidence="1" type="ORF">NMSP_1075</name>
</gene>
<dbReference type="EMBL" id="CP021324">
    <property type="protein sequence ID" value="ARS64692.1"/>
    <property type="molecule type" value="Genomic_DNA"/>
</dbReference>
<protein>
    <submittedName>
        <fullName evidence="1">Uncharacterized protein</fullName>
    </submittedName>
</protein>
<name>A0A2Z2HL06_9ARCH</name>
<sequence length="60" mass="6947">MIFSKEETILAYTVERCPKCNKLNRRDFSEGDVLFMPSSDCSFCDGITVIEKIYGEIFQK</sequence>
<dbReference type="RefSeq" id="WP_086907756.1">
    <property type="nucleotide sequence ID" value="NZ_CP021324.1"/>
</dbReference>
<evidence type="ECO:0000313" key="2">
    <source>
        <dbReference type="Proteomes" id="UP000249949"/>
    </source>
</evidence>
<dbReference type="GeneID" id="32901531"/>
<keyword evidence="2" id="KW-1185">Reference proteome</keyword>
<organism evidence="1 2">
    <name type="scientific">Candidatus Nitrosomarinus catalinensis</name>
    <dbReference type="NCBI Taxonomy" id="1898749"/>
    <lineage>
        <taxon>Archaea</taxon>
        <taxon>Nitrososphaerota</taxon>
        <taxon>Nitrososphaeria</taxon>
        <taxon>Nitrosopumilales</taxon>
        <taxon>Nitrosopumilaceae</taxon>
        <taxon>Candidatus Nitrosomarinus</taxon>
    </lineage>
</organism>
<dbReference type="Proteomes" id="UP000249949">
    <property type="component" value="Chromosome"/>
</dbReference>
<dbReference type="AlphaFoldDB" id="A0A2Z2HL06"/>
<dbReference type="KEGG" id="nct:NMSP_1075"/>
<dbReference type="OrthoDB" id="1011at2157"/>
<accession>A0A2Z2HL06</accession>
<evidence type="ECO:0000313" key="1">
    <source>
        <dbReference type="EMBL" id="ARS64692.1"/>
    </source>
</evidence>
<proteinExistence type="predicted"/>